<dbReference type="Gene3D" id="3.40.395.10">
    <property type="entry name" value="Adenoviral Proteinase, Chain A"/>
    <property type="match status" value="1"/>
</dbReference>
<dbReference type="SUPFAM" id="SSF54001">
    <property type="entry name" value="Cysteine proteinases"/>
    <property type="match status" value="1"/>
</dbReference>
<evidence type="ECO:0000313" key="2">
    <source>
        <dbReference type="Proteomes" id="UP001151760"/>
    </source>
</evidence>
<keyword evidence="2" id="KW-1185">Reference proteome</keyword>
<reference evidence="1" key="2">
    <citation type="submission" date="2022-01" db="EMBL/GenBank/DDBJ databases">
        <authorList>
            <person name="Yamashiro T."/>
            <person name="Shiraishi A."/>
            <person name="Satake H."/>
            <person name="Nakayama K."/>
        </authorList>
    </citation>
    <scope>NUCLEOTIDE SEQUENCE</scope>
</reference>
<comment type="caution">
    <text evidence="1">The sequence shown here is derived from an EMBL/GenBank/DDBJ whole genome shotgun (WGS) entry which is preliminary data.</text>
</comment>
<dbReference type="EMBL" id="BQNB010015562">
    <property type="protein sequence ID" value="GJT41435.1"/>
    <property type="molecule type" value="Genomic_DNA"/>
</dbReference>
<dbReference type="InterPro" id="IPR038765">
    <property type="entry name" value="Papain-like_cys_pep_sf"/>
</dbReference>
<sequence>MGIRLGVVRFGTSECGELSESVSDKIPFLDRLFQEKNKKQQKQVKVKELWKIIDNEKLWCALDDEDAVKVSLLFMLEILFMGQEEFLNVPLHILTLAEDFFALNLVNNHAEKKDSKKMTTYNLNGFVWALKDSIPNLVLLPTSGEMKADWLVRRQYYFNGDDAPFIQFVKPKCSDFQRCDSKHCTLVEQAKKPTCSTFVQVDAVKNQDVPLVQETQDVLGNVGSSYKGLLEPKIMDTVELLCKQLIDVRPEMNGMVDQLKSKVIDTLTTTFESARAHAEVVEAEVDYYETNLVKCLIVEKDVGVSHTAVRYTAFDNGTLVNACAFVSHPLPFYDSLKADKFVESAQVTNDIDDYMEIENDPSKYCLDHLTIGIEEDTQNGELTVSLYEEQIANDNSDFDKLLKDGNMNLDKLIADVTKSENKFTNNSISEEEERKRFNNLKPIDFSLSLSSELDGSQETLHPFKEVYFLLNQPQMHWALAELQIRTGIITVYDSITPRKRNKKLPIQENRDWWIKMRATMTEQLPIYLEHSGVLKSKGLDVTHYKINFQFSEQVPLQAFVYGDCGIWVCLLLFRLTRGLPLVFSDLIQTALAYHERMLVYF</sequence>
<evidence type="ECO:0000313" key="1">
    <source>
        <dbReference type="EMBL" id="GJT41435.1"/>
    </source>
</evidence>
<protein>
    <submittedName>
        <fullName evidence="1">Phospholipase-like protein</fullName>
    </submittedName>
</protein>
<name>A0ABQ5DQI6_9ASTR</name>
<reference evidence="1" key="1">
    <citation type="journal article" date="2022" name="Int. J. Mol. Sci.">
        <title>Draft Genome of Tanacetum Coccineum: Genomic Comparison of Closely Related Tanacetum-Family Plants.</title>
        <authorList>
            <person name="Yamashiro T."/>
            <person name="Shiraishi A."/>
            <person name="Nakayama K."/>
            <person name="Satake H."/>
        </authorList>
    </citation>
    <scope>NUCLEOTIDE SEQUENCE</scope>
</reference>
<dbReference type="Proteomes" id="UP001151760">
    <property type="component" value="Unassembled WGS sequence"/>
</dbReference>
<gene>
    <name evidence="1" type="ORF">Tco_0941300</name>
</gene>
<accession>A0ABQ5DQI6</accession>
<organism evidence="1 2">
    <name type="scientific">Tanacetum coccineum</name>
    <dbReference type="NCBI Taxonomy" id="301880"/>
    <lineage>
        <taxon>Eukaryota</taxon>
        <taxon>Viridiplantae</taxon>
        <taxon>Streptophyta</taxon>
        <taxon>Embryophyta</taxon>
        <taxon>Tracheophyta</taxon>
        <taxon>Spermatophyta</taxon>
        <taxon>Magnoliopsida</taxon>
        <taxon>eudicotyledons</taxon>
        <taxon>Gunneridae</taxon>
        <taxon>Pentapetalae</taxon>
        <taxon>asterids</taxon>
        <taxon>campanulids</taxon>
        <taxon>Asterales</taxon>
        <taxon>Asteraceae</taxon>
        <taxon>Asteroideae</taxon>
        <taxon>Anthemideae</taxon>
        <taxon>Anthemidinae</taxon>
        <taxon>Tanacetum</taxon>
    </lineage>
</organism>
<proteinExistence type="predicted"/>